<proteinExistence type="predicted"/>
<name>A0A0D2NXQ6_HYPSF</name>
<sequence>MSGSRKLRCNGARPTCSHCTARKINCEYVSTPKRRGPGKAPKGSRSKKAADALPAAAGEPSLPTYELAAQAPEMHPYTHVMSLDTLDVFSFQPPAPAPRYLPDPELMRREYYSRARSPRRRETSSEDWSGAERE</sequence>
<dbReference type="InterPro" id="IPR001138">
    <property type="entry name" value="Zn2Cys6_DnaBD"/>
</dbReference>
<organism evidence="3 4">
    <name type="scientific">Hypholoma sublateritium (strain FD-334 SS-4)</name>
    <dbReference type="NCBI Taxonomy" id="945553"/>
    <lineage>
        <taxon>Eukaryota</taxon>
        <taxon>Fungi</taxon>
        <taxon>Dikarya</taxon>
        <taxon>Basidiomycota</taxon>
        <taxon>Agaricomycotina</taxon>
        <taxon>Agaricomycetes</taxon>
        <taxon>Agaricomycetidae</taxon>
        <taxon>Agaricales</taxon>
        <taxon>Agaricineae</taxon>
        <taxon>Strophariaceae</taxon>
        <taxon>Hypholoma</taxon>
    </lineage>
</organism>
<dbReference type="STRING" id="945553.A0A0D2NXQ6"/>
<protein>
    <recommendedName>
        <fullName evidence="2">Zn(2)-C6 fungal-type domain-containing protein</fullName>
    </recommendedName>
</protein>
<dbReference type="InterPro" id="IPR036864">
    <property type="entry name" value="Zn2-C6_fun-type_DNA-bd_sf"/>
</dbReference>
<evidence type="ECO:0000313" key="3">
    <source>
        <dbReference type="EMBL" id="KJA21251.1"/>
    </source>
</evidence>
<evidence type="ECO:0000313" key="4">
    <source>
        <dbReference type="Proteomes" id="UP000054270"/>
    </source>
</evidence>
<feature type="compositionally biased region" description="Basic residues" evidence="1">
    <location>
        <begin position="32"/>
        <end position="47"/>
    </location>
</feature>
<feature type="region of interest" description="Disordered" evidence="1">
    <location>
        <begin position="30"/>
        <end position="60"/>
    </location>
</feature>
<evidence type="ECO:0000259" key="2">
    <source>
        <dbReference type="Pfam" id="PF00172"/>
    </source>
</evidence>
<keyword evidence="4" id="KW-1185">Reference proteome</keyword>
<dbReference type="GO" id="GO:0000981">
    <property type="term" value="F:DNA-binding transcription factor activity, RNA polymerase II-specific"/>
    <property type="evidence" value="ECO:0007669"/>
    <property type="project" value="InterPro"/>
</dbReference>
<dbReference type="Proteomes" id="UP000054270">
    <property type="component" value="Unassembled WGS sequence"/>
</dbReference>
<dbReference type="AlphaFoldDB" id="A0A0D2NXQ6"/>
<feature type="domain" description="Zn(2)-C6 fungal-type" evidence="2">
    <location>
        <begin position="5"/>
        <end position="34"/>
    </location>
</feature>
<reference evidence="4" key="1">
    <citation type="submission" date="2014-04" db="EMBL/GenBank/DDBJ databases">
        <title>Evolutionary Origins and Diversification of the Mycorrhizal Mutualists.</title>
        <authorList>
            <consortium name="DOE Joint Genome Institute"/>
            <consortium name="Mycorrhizal Genomics Consortium"/>
            <person name="Kohler A."/>
            <person name="Kuo A."/>
            <person name="Nagy L.G."/>
            <person name="Floudas D."/>
            <person name="Copeland A."/>
            <person name="Barry K.W."/>
            <person name="Cichocki N."/>
            <person name="Veneault-Fourrey C."/>
            <person name="LaButti K."/>
            <person name="Lindquist E.A."/>
            <person name="Lipzen A."/>
            <person name="Lundell T."/>
            <person name="Morin E."/>
            <person name="Murat C."/>
            <person name="Riley R."/>
            <person name="Ohm R."/>
            <person name="Sun H."/>
            <person name="Tunlid A."/>
            <person name="Henrissat B."/>
            <person name="Grigoriev I.V."/>
            <person name="Hibbett D.S."/>
            <person name="Martin F."/>
        </authorList>
    </citation>
    <scope>NUCLEOTIDE SEQUENCE [LARGE SCALE GENOMIC DNA]</scope>
    <source>
        <strain evidence="4">FD-334 SS-4</strain>
    </source>
</reference>
<dbReference type="EMBL" id="KN817560">
    <property type="protein sequence ID" value="KJA21251.1"/>
    <property type="molecule type" value="Genomic_DNA"/>
</dbReference>
<dbReference type="OrthoDB" id="3063777at2759"/>
<dbReference type="SUPFAM" id="SSF57701">
    <property type="entry name" value="Zn2/Cys6 DNA-binding domain"/>
    <property type="match status" value="1"/>
</dbReference>
<evidence type="ECO:0000256" key="1">
    <source>
        <dbReference type="SAM" id="MobiDB-lite"/>
    </source>
</evidence>
<dbReference type="CDD" id="cd00067">
    <property type="entry name" value="GAL4"/>
    <property type="match status" value="1"/>
</dbReference>
<gene>
    <name evidence="3" type="ORF">HYPSUDRAFT_55681</name>
</gene>
<feature type="region of interest" description="Disordered" evidence="1">
    <location>
        <begin position="112"/>
        <end position="134"/>
    </location>
</feature>
<dbReference type="GO" id="GO:0008270">
    <property type="term" value="F:zinc ion binding"/>
    <property type="evidence" value="ECO:0007669"/>
    <property type="project" value="InterPro"/>
</dbReference>
<dbReference type="Gene3D" id="4.10.240.10">
    <property type="entry name" value="Zn(2)-C6 fungal-type DNA-binding domain"/>
    <property type="match status" value="1"/>
</dbReference>
<dbReference type="Pfam" id="PF00172">
    <property type="entry name" value="Zn_clus"/>
    <property type="match status" value="1"/>
</dbReference>
<feature type="compositionally biased region" description="Basic and acidic residues" evidence="1">
    <location>
        <begin position="120"/>
        <end position="134"/>
    </location>
</feature>
<accession>A0A0D2NXQ6</accession>